<dbReference type="Proteomes" id="UP000799444">
    <property type="component" value="Unassembled WGS sequence"/>
</dbReference>
<accession>A0A9P4QQZ1</accession>
<dbReference type="AlphaFoldDB" id="A0A9P4QQZ1"/>
<feature type="region of interest" description="Disordered" evidence="1">
    <location>
        <begin position="491"/>
        <end position="525"/>
    </location>
</feature>
<sequence>MCKLAVDIVQADELEMMMATMFVTTSVDHSTPKNNDLNPEQASDTPITSASVPRVRTKAGLILGATGNERTMKNAAARKSKRASKKANRVEAQLDPRDGKGYNAMRERTRDVVAEYEAQKAREREPTPSTESSTRVYSHFFKACPMEIVEVNDCNPPTNTSTQQSPPVCTLPNSGCSSANPGHELQLDTDRASKQTTFSFDPSSIGKINFNYQAPTTARPPRLASNPQDGIHIRVHLPSANLQFPAAPSCLFASSNSPPSDSVLTVSQLTDTKAVVVYGPQPPSNPNTANIEADPIEEARKIYLKGVKAMSGGALTGKCKVLEILLGYLKHDYRLVLEVDSNISEFQALGWELKIGATPSEVLQSMRQFLFECESKTKLEAEKALQFHGSQKLAMVLYCPPNGLQLSSRAVVEDAVIVDEVPEDVEDGTIAVPEIEPPSSNNEDDPLPTAPELSDSAISDDEDESLDELFEHEDGIEFDMHHGFMTSYRDAGSNVVTSPRESHVEEPDQRALVVRSNEGTSEHNASVTVSNTVHTHAPYDVHMGFLGVSIRDSQEPWSPESRSKTSSPTLNGSLPSSQEPPSSPSHHDEIDRDSPLSRPDVEQNEDCPTMDAEDGAVHKDNASPVAHNTTTSDAEDSADPNTNAIGGDLAIELHRTLIGTVSMFDFLISLNFNEDGEVTKEDLVAGFVQLSRREEQVFKTSNCALPIDINKIINSPFFGRIIKIGGISLLQFMEGATFRENSTLLDADVYTLFKAMSVLEANLNTNRPSLARLARRLGKA</sequence>
<feature type="region of interest" description="Disordered" evidence="1">
    <location>
        <begin position="426"/>
        <end position="463"/>
    </location>
</feature>
<evidence type="ECO:0000313" key="2">
    <source>
        <dbReference type="EMBL" id="KAF2729469.1"/>
    </source>
</evidence>
<proteinExistence type="predicted"/>
<dbReference type="EMBL" id="ML996244">
    <property type="protein sequence ID" value="KAF2729469.1"/>
    <property type="molecule type" value="Genomic_DNA"/>
</dbReference>
<feature type="compositionally biased region" description="Basic and acidic residues" evidence="1">
    <location>
        <begin position="585"/>
        <end position="601"/>
    </location>
</feature>
<feature type="region of interest" description="Disordered" evidence="1">
    <location>
        <begin position="552"/>
        <end position="641"/>
    </location>
</feature>
<protein>
    <submittedName>
        <fullName evidence="2">Uncharacterized protein</fullName>
    </submittedName>
</protein>
<feature type="compositionally biased region" description="Basic and acidic residues" evidence="1">
    <location>
        <begin position="500"/>
        <end position="509"/>
    </location>
</feature>
<dbReference type="OrthoDB" id="3801607at2759"/>
<comment type="caution">
    <text evidence="2">The sequence shown here is derived from an EMBL/GenBank/DDBJ whole genome shotgun (WGS) entry which is preliminary data.</text>
</comment>
<evidence type="ECO:0000256" key="1">
    <source>
        <dbReference type="SAM" id="MobiDB-lite"/>
    </source>
</evidence>
<gene>
    <name evidence="2" type="ORF">EJ04DRAFT_568614</name>
</gene>
<reference evidence="2" key="1">
    <citation type="journal article" date="2020" name="Stud. Mycol.">
        <title>101 Dothideomycetes genomes: a test case for predicting lifestyles and emergence of pathogens.</title>
        <authorList>
            <person name="Haridas S."/>
            <person name="Albert R."/>
            <person name="Binder M."/>
            <person name="Bloem J."/>
            <person name="Labutti K."/>
            <person name="Salamov A."/>
            <person name="Andreopoulos B."/>
            <person name="Baker S."/>
            <person name="Barry K."/>
            <person name="Bills G."/>
            <person name="Bluhm B."/>
            <person name="Cannon C."/>
            <person name="Castanera R."/>
            <person name="Culley D."/>
            <person name="Daum C."/>
            <person name="Ezra D."/>
            <person name="Gonzalez J."/>
            <person name="Henrissat B."/>
            <person name="Kuo A."/>
            <person name="Liang C."/>
            <person name="Lipzen A."/>
            <person name="Lutzoni F."/>
            <person name="Magnuson J."/>
            <person name="Mondo S."/>
            <person name="Nolan M."/>
            <person name="Ohm R."/>
            <person name="Pangilinan J."/>
            <person name="Park H.-J."/>
            <person name="Ramirez L."/>
            <person name="Alfaro M."/>
            <person name="Sun H."/>
            <person name="Tritt A."/>
            <person name="Yoshinaga Y."/>
            <person name="Zwiers L.-H."/>
            <person name="Turgeon B."/>
            <person name="Goodwin S."/>
            <person name="Spatafora J."/>
            <person name="Crous P."/>
            <person name="Grigoriev I."/>
        </authorList>
    </citation>
    <scope>NUCLEOTIDE SEQUENCE</scope>
    <source>
        <strain evidence="2">CBS 125425</strain>
    </source>
</reference>
<keyword evidence="3" id="KW-1185">Reference proteome</keyword>
<evidence type="ECO:0000313" key="3">
    <source>
        <dbReference type="Proteomes" id="UP000799444"/>
    </source>
</evidence>
<organism evidence="2 3">
    <name type="scientific">Polyplosphaeria fusca</name>
    <dbReference type="NCBI Taxonomy" id="682080"/>
    <lineage>
        <taxon>Eukaryota</taxon>
        <taxon>Fungi</taxon>
        <taxon>Dikarya</taxon>
        <taxon>Ascomycota</taxon>
        <taxon>Pezizomycotina</taxon>
        <taxon>Dothideomycetes</taxon>
        <taxon>Pleosporomycetidae</taxon>
        <taxon>Pleosporales</taxon>
        <taxon>Tetraplosphaeriaceae</taxon>
        <taxon>Polyplosphaeria</taxon>
    </lineage>
</organism>
<feature type="region of interest" description="Disordered" evidence="1">
    <location>
        <begin position="28"/>
        <end position="51"/>
    </location>
</feature>
<name>A0A9P4QQZ1_9PLEO</name>